<evidence type="ECO:0000313" key="2">
    <source>
        <dbReference type="EMBL" id="KAJ8421129.1"/>
    </source>
</evidence>
<sequence>MRRGKGEGLCKGERKDVGVRVNKDGRGRGKGKGSMFGHVIGSYKKQHRMEQIRIKLQQEPLDQDATTKVEPTFKPTEVMARHKQPKAIHRNPPNKNHTCPHLPHHQHQHHHHHRIERERECEVVRESDRRRGAEIEEIDNSSRLSIHIEQFLIKTNEIMPQSIIFSKH</sequence>
<accession>A0A9Q1JGD0</accession>
<feature type="region of interest" description="Disordered" evidence="1">
    <location>
        <begin position="63"/>
        <end position="93"/>
    </location>
</feature>
<dbReference type="EMBL" id="JAKOGI010002905">
    <property type="protein sequence ID" value="KAJ8421129.1"/>
    <property type="molecule type" value="Genomic_DNA"/>
</dbReference>
<proteinExistence type="predicted"/>
<reference evidence="2" key="1">
    <citation type="submission" date="2022-04" db="EMBL/GenBank/DDBJ databases">
        <title>Carnegiea gigantea Genome sequencing and assembly v2.</title>
        <authorList>
            <person name="Copetti D."/>
            <person name="Sanderson M.J."/>
            <person name="Burquez A."/>
            <person name="Wojciechowski M.F."/>
        </authorList>
    </citation>
    <scope>NUCLEOTIDE SEQUENCE</scope>
    <source>
        <strain evidence="2">SGP5-SGP5p</strain>
        <tissue evidence="2">Aerial part</tissue>
    </source>
</reference>
<name>A0A9Q1JGD0_9CARY</name>
<feature type="region of interest" description="Disordered" evidence="1">
    <location>
        <begin position="1"/>
        <end position="37"/>
    </location>
</feature>
<evidence type="ECO:0000256" key="1">
    <source>
        <dbReference type="SAM" id="MobiDB-lite"/>
    </source>
</evidence>
<gene>
    <name evidence="2" type="ORF">Cgig2_030530</name>
</gene>
<feature type="compositionally biased region" description="Basic and acidic residues" evidence="1">
    <location>
        <begin position="1"/>
        <end position="27"/>
    </location>
</feature>
<dbReference type="Proteomes" id="UP001153076">
    <property type="component" value="Unassembled WGS sequence"/>
</dbReference>
<dbReference type="AlphaFoldDB" id="A0A9Q1JGD0"/>
<protein>
    <submittedName>
        <fullName evidence="2">Uncharacterized protein</fullName>
    </submittedName>
</protein>
<evidence type="ECO:0000313" key="3">
    <source>
        <dbReference type="Proteomes" id="UP001153076"/>
    </source>
</evidence>
<keyword evidence="3" id="KW-1185">Reference proteome</keyword>
<organism evidence="2 3">
    <name type="scientific">Carnegiea gigantea</name>
    <dbReference type="NCBI Taxonomy" id="171969"/>
    <lineage>
        <taxon>Eukaryota</taxon>
        <taxon>Viridiplantae</taxon>
        <taxon>Streptophyta</taxon>
        <taxon>Embryophyta</taxon>
        <taxon>Tracheophyta</taxon>
        <taxon>Spermatophyta</taxon>
        <taxon>Magnoliopsida</taxon>
        <taxon>eudicotyledons</taxon>
        <taxon>Gunneridae</taxon>
        <taxon>Pentapetalae</taxon>
        <taxon>Caryophyllales</taxon>
        <taxon>Cactineae</taxon>
        <taxon>Cactaceae</taxon>
        <taxon>Cactoideae</taxon>
        <taxon>Echinocereeae</taxon>
        <taxon>Carnegiea</taxon>
    </lineage>
</organism>
<comment type="caution">
    <text evidence="2">The sequence shown here is derived from an EMBL/GenBank/DDBJ whole genome shotgun (WGS) entry which is preliminary data.</text>
</comment>